<evidence type="ECO:0000256" key="1">
    <source>
        <dbReference type="SAM" id="MobiDB-lite"/>
    </source>
</evidence>
<name>A0A426Z9X6_ENSVE</name>
<feature type="region of interest" description="Disordered" evidence="1">
    <location>
        <begin position="35"/>
        <end position="55"/>
    </location>
</feature>
<dbReference type="AlphaFoldDB" id="A0A426Z9X6"/>
<reference evidence="2 3" key="1">
    <citation type="journal article" date="2014" name="Agronomy (Basel)">
        <title>A Draft Genome Sequence for Ensete ventricosum, the Drought-Tolerant Tree Against Hunger.</title>
        <authorList>
            <person name="Harrison J."/>
            <person name="Moore K.A."/>
            <person name="Paszkiewicz K."/>
            <person name="Jones T."/>
            <person name="Grant M."/>
            <person name="Ambacheew D."/>
            <person name="Muzemil S."/>
            <person name="Studholme D.J."/>
        </authorList>
    </citation>
    <scope>NUCLEOTIDE SEQUENCE [LARGE SCALE GENOMIC DNA]</scope>
</reference>
<proteinExistence type="predicted"/>
<accession>A0A426Z9X6</accession>
<feature type="compositionally biased region" description="Polar residues" evidence="1">
    <location>
        <begin position="124"/>
        <end position="138"/>
    </location>
</feature>
<protein>
    <submittedName>
        <fullName evidence="2">Uncharacterized protein</fullName>
    </submittedName>
</protein>
<dbReference type="EMBL" id="AMZH03007641">
    <property type="protein sequence ID" value="RRT60788.1"/>
    <property type="molecule type" value="Genomic_DNA"/>
</dbReference>
<comment type="caution">
    <text evidence="2">The sequence shown here is derived from an EMBL/GenBank/DDBJ whole genome shotgun (WGS) entry which is preliminary data.</text>
</comment>
<feature type="compositionally biased region" description="Polar residues" evidence="1">
    <location>
        <begin position="204"/>
        <end position="215"/>
    </location>
</feature>
<evidence type="ECO:0000313" key="2">
    <source>
        <dbReference type="EMBL" id="RRT60788.1"/>
    </source>
</evidence>
<dbReference type="Proteomes" id="UP000287651">
    <property type="component" value="Unassembled WGS sequence"/>
</dbReference>
<feature type="compositionally biased region" description="Low complexity" evidence="1">
    <location>
        <begin position="157"/>
        <end position="172"/>
    </location>
</feature>
<evidence type="ECO:0000313" key="3">
    <source>
        <dbReference type="Proteomes" id="UP000287651"/>
    </source>
</evidence>
<organism evidence="2 3">
    <name type="scientific">Ensete ventricosum</name>
    <name type="common">Abyssinian banana</name>
    <name type="synonym">Musa ensete</name>
    <dbReference type="NCBI Taxonomy" id="4639"/>
    <lineage>
        <taxon>Eukaryota</taxon>
        <taxon>Viridiplantae</taxon>
        <taxon>Streptophyta</taxon>
        <taxon>Embryophyta</taxon>
        <taxon>Tracheophyta</taxon>
        <taxon>Spermatophyta</taxon>
        <taxon>Magnoliopsida</taxon>
        <taxon>Liliopsida</taxon>
        <taxon>Zingiberales</taxon>
        <taxon>Musaceae</taxon>
        <taxon>Ensete</taxon>
    </lineage>
</organism>
<sequence length="215" mass="23425">MVSLSCRPDELVWPFHAFASSQKWRFERSFHFSPKRQGRLRPKNDKRARAYSHVTGETTKKATSFGCSVLRACLSQEMGGSGKWLKSFVGLKKQEKDDNVITPTHFVSLYLKRIRPCSCCGSVGQKSSQGIERNSEASGYSPRPPGEEAGGGDAEVHAGARPSTSPHTSSSRTHVHRGPSRAENARSSSKQAGPAEGGRGMHVSSKSYTKSSATR</sequence>
<feature type="region of interest" description="Disordered" evidence="1">
    <location>
        <begin position="123"/>
        <end position="215"/>
    </location>
</feature>
<gene>
    <name evidence="2" type="ORF">B296_00002922</name>
</gene>